<dbReference type="OrthoDB" id="8670769at2"/>
<dbReference type="PANTHER" id="PTHR30509:SF9">
    <property type="entry name" value="MULTIDRUG RESISTANCE PROTEIN MDTO"/>
    <property type="match status" value="1"/>
</dbReference>
<evidence type="ECO:0000313" key="10">
    <source>
        <dbReference type="EMBL" id="SEA44867.1"/>
    </source>
</evidence>
<keyword evidence="11" id="KW-1185">Reference proteome</keyword>
<evidence type="ECO:0000256" key="3">
    <source>
        <dbReference type="ARBA" id="ARBA00022692"/>
    </source>
</evidence>
<dbReference type="Proteomes" id="UP000198951">
    <property type="component" value="Unassembled WGS sequence"/>
</dbReference>
<keyword evidence="5 7" id="KW-0472">Membrane</keyword>
<feature type="transmembrane region" description="Helical" evidence="7">
    <location>
        <begin position="449"/>
        <end position="480"/>
    </location>
</feature>
<dbReference type="Pfam" id="PF13515">
    <property type="entry name" value="FUSC_2"/>
    <property type="match status" value="1"/>
</dbReference>
<feature type="transmembrane region" description="Helical" evidence="7">
    <location>
        <begin position="517"/>
        <end position="535"/>
    </location>
</feature>
<evidence type="ECO:0000256" key="1">
    <source>
        <dbReference type="ARBA" id="ARBA00004651"/>
    </source>
</evidence>
<keyword evidence="2" id="KW-1003">Cell membrane</keyword>
<gene>
    <name evidence="10" type="ORF">SAMN05443667_104255</name>
</gene>
<dbReference type="Pfam" id="PF12805">
    <property type="entry name" value="FUSC-like"/>
    <property type="match status" value="1"/>
</dbReference>
<dbReference type="STRING" id="150146.SAMN05443667_104255"/>
<comment type="subcellular location">
    <subcellularLocation>
        <location evidence="1">Cell membrane</location>
        <topology evidence="1">Multi-pass membrane protein</topology>
    </subcellularLocation>
</comment>
<feature type="transmembrane region" description="Helical" evidence="7">
    <location>
        <begin position="63"/>
        <end position="83"/>
    </location>
</feature>
<evidence type="ECO:0000256" key="2">
    <source>
        <dbReference type="ARBA" id="ARBA00022475"/>
    </source>
</evidence>
<dbReference type="InterPro" id="IPR032692">
    <property type="entry name" value="YccS_N"/>
</dbReference>
<evidence type="ECO:0000256" key="4">
    <source>
        <dbReference type="ARBA" id="ARBA00022989"/>
    </source>
</evidence>
<feature type="transmembrane region" description="Helical" evidence="7">
    <location>
        <begin position="486"/>
        <end position="505"/>
    </location>
</feature>
<dbReference type="EMBL" id="FNRD01000004">
    <property type="protein sequence ID" value="SEA44867.1"/>
    <property type="molecule type" value="Genomic_DNA"/>
</dbReference>
<evidence type="ECO:0000256" key="6">
    <source>
        <dbReference type="ARBA" id="ARBA00043993"/>
    </source>
</evidence>
<evidence type="ECO:0000259" key="9">
    <source>
        <dbReference type="Pfam" id="PF13515"/>
    </source>
</evidence>
<feature type="domain" description="Integral membrane bound transporter" evidence="9">
    <location>
        <begin position="407"/>
        <end position="529"/>
    </location>
</feature>
<keyword evidence="3 7" id="KW-0812">Transmembrane</keyword>
<dbReference type="InterPro" id="IPR049453">
    <property type="entry name" value="Memb_transporter_dom"/>
</dbReference>
<accession>A0A1H4B9S7</accession>
<reference evidence="11" key="1">
    <citation type="submission" date="2016-10" db="EMBL/GenBank/DDBJ databases">
        <authorList>
            <person name="Varghese N."/>
            <person name="Submissions S."/>
        </authorList>
    </citation>
    <scope>NUCLEOTIDE SEQUENCE [LARGE SCALE GENOMIC DNA]</scope>
    <source>
        <strain evidence="11">DSM 22376</strain>
    </source>
</reference>
<proteinExistence type="inferred from homology"/>
<keyword evidence="4 7" id="KW-1133">Transmembrane helix</keyword>
<evidence type="ECO:0000256" key="7">
    <source>
        <dbReference type="SAM" id="Phobius"/>
    </source>
</evidence>
<feature type="transmembrane region" description="Helical" evidence="7">
    <location>
        <begin position="89"/>
        <end position="107"/>
    </location>
</feature>
<name>A0A1H4B9S7_9FLAO</name>
<organism evidence="10 11">
    <name type="scientific">Flavobacterium gillisiae</name>
    <dbReference type="NCBI Taxonomy" id="150146"/>
    <lineage>
        <taxon>Bacteria</taxon>
        <taxon>Pseudomonadati</taxon>
        <taxon>Bacteroidota</taxon>
        <taxon>Flavobacteriia</taxon>
        <taxon>Flavobacteriales</taxon>
        <taxon>Flavobacteriaceae</taxon>
        <taxon>Flavobacterium</taxon>
    </lineage>
</organism>
<comment type="similarity">
    <text evidence="6">Belongs to the YccS/YhfK family.</text>
</comment>
<evidence type="ECO:0000259" key="8">
    <source>
        <dbReference type="Pfam" id="PF12805"/>
    </source>
</evidence>
<dbReference type="GO" id="GO:0005886">
    <property type="term" value="C:plasma membrane"/>
    <property type="evidence" value="ECO:0007669"/>
    <property type="project" value="UniProtKB-SubCell"/>
</dbReference>
<protein>
    <submittedName>
        <fullName evidence="10">TIGR01666 family membrane protein</fullName>
    </submittedName>
</protein>
<feature type="transmembrane region" description="Helical" evidence="7">
    <location>
        <begin position="397"/>
        <end position="414"/>
    </location>
</feature>
<feature type="transmembrane region" description="Helical" evidence="7">
    <location>
        <begin position="20"/>
        <end position="51"/>
    </location>
</feature>
<evidence type="ECO:0000256" key="5">
    <source>
        <dbReference type="ARBA" id="ARBA00023136"/>
    </source>
</evidence>
<dbReference type="PANTHER" id="PTHR30509">
    <property type="entry name" value="P-HYDROXYBENZOIC ACID EFFLUX PUMP SUBUNIT-RELATED"/>
    <property type="match status" value="1"/>
</dbReference>
<dbReference type="AlphaFoldDB" id="A0A1H4B9S7"/>
<dbReference type="RefSeq" id="WP_091087518.1">
    <property type="nucleotide sequence ID" value="NZ_FNRD01000004.1"/>
</dbReference>
<feature type="domain" description="Integral membrane protein YccS N-terminal" evidence="8">
    <location>
        <begin position="67"/>
        <end position="336"/>
    </location>
</feature>
<feature type="transmembrane region" description="Helical" evidence="7">
    <location>
        <begin position="114"/>
        <end position="133"/>
    </location>
</feature>
<evidence type="ECO:0000313" key="11">
    <source>
        <dbReference type="Proteomes" id="UP000198951"/>
    </source>
</evidence>
<feature type="transmembrane region" description="Helical" evidence="7">
    <location>
        <begin position="139"/>
        <end position="159"/>
    </location>
</feature>
<sequence>MFPKVKKNIDSTYFTNALKITLAAAIPVLLFSFLGNFQIGFTIALGAILVYPSDIPSNLKHKINGILVTILIVSGVNLLINLVYPYSWLFYPFLTVLLFFLSMISVYGQRATMVSFSALLTISLAFAHLQIGWDRVQYSGLLLLGGIFYLLISVVFFYIRPHRYAELQIAECIKLTSKYLKLRGDLWELNSDRKAITEKQLNLQVQLNTIHENIREVLIRNRTDSGSSNQNRKMLLVFISLVEIMELAIATSFDHNKLHQKFDAHPRVLKTYQNLAYNLAKSLKKVSESIEDGEKYISEHNLITDLHDLELAITNYENDLGKDNASEGVLMLTNMLHYAEKQVEINKTLERAFTTAVKSQDLKGKDKDLEKFITPQYYPIRTLIENFSFSSTVFRHSLRLTITILIGFIIGKILPFQNAYWIVLTIVVIMRQGYGLTKQRTFQRIFGTILGGFIAFGILSFVHDSTIIGGLAIIAMLFGFSFTPTNYKIGATFVTIYVIFIYGILTPNIEDVIQYRVLDTLVGAVLSFLANYFLWPSWEFVKIPVYLEKSIEANRNYLKQISLFYNKKGEVPTSYRLARKHAFIEVGNLMASFQRMLQEPKSKQNKLAQVYKLTVLNHTLLSSAASLGTYIQSHKTSAASEAFNVVVDKVIKNLKDAITILKEDGIEPKANTINEDLSKRFIELNKIRAKELKEENAIDEDAFQLKMQEAQLVIEQLIWLTNLSENIVKTTRVLIKTENELQ</sequence>